<dbReference type="PANTHER" id="PTHR31302">
    <property type="entry name" value="TRANSMEMBRANE PROTEIN WITH METALLOPHOSPHOESTERASE DOMAIN-RELATED"/>
    <property type="match status" value="1"/>
</dbReference>
<evidence type="ECO:0000259" key="3">
    <source>
        <dbReference type="Pfam" id="PF00149"/>
    </source>
</evidence>
<protein>
    <recommendedName>
        <fullName evidence="3">Calcineurin-like phosphoesterase domain-containing protein</fullName>
    </recommendedName>
</protein>
<keyword evidence="2" id="KW-0378">Hydrolase</keyword>
<dbReference type="AlphaFoldDB" id="A0A2S8SUL9"/>
<gene>
    <name evidence="4" type="ORF">B1R32_105172</name>
</gene>
<dbReference type="Proteomes" id="UP000237684">
    <property type="component" value="Unassembled WGS sequence"/>
</dbReference>
<evidence type="ECO:0000313" key="4">
    <source>
        <dbReference type="EMBL" id="PQV64490.1"/>
    </source>
</evidence>
<sequence length="286" mass="31608">MKLRQISALGAGATLLYALYEPFQLQIRRFDIYLQNLPEAAEGLRVLQISDLHAGAIQSRALLRKIIAAAQAENADLVALTGDLLSRRLSYSRFILARQFSRPVLEYAQIVARELEELRPPLGIYAVPGNHDLWNESFAPIGEILDASGIEILLNRSVRLENGLIIAGLDDLRVGNPDLSQTFAGVEPKEAQLILNHNPRLALLMASRNALILSGHTHAGQVRLPFIQVRGFPVDMGDSFFTSGFYQLDAAQLYVSRGAGTVHFPIRFRARPEIAVFTLKCAPKTT</sequence>
<comment type="caution">
    <text evidence="4">The sequence shown here is derived from an EMBL/GenBank/DDBJ whole genome shotgun (WGS) entry which is preliminary data.</text>
</comment>
<dbReference type="Pfam" id="PF00149">
    <property type="entry name" value="Metallophos"/>
    <property type="match status" value="1"/>
</dbReference>
<proteinExistence type="predicted"/>
<dbReference type="CDD" id="cd07385">
    <property type="entry name" value="MPP_YkuE_C"/>
    <property type="match status" value="1"/>
</dbReference>
<dbReference type="PANTHER" id="PTHR31302:SF31">
    <property type="entry name" value="PHOSPHODIESTERASE YAEI"/>
    <property type="match status" value="1"/>
</dbReference>
<accession>A0A2S8SUL9</accession>
<dbReference type="Gene3D" id="3.60.21.10">
    <property type="match status" value="1"/>
</dbReference>
<reference evidence="4 5" key="1">
    <citation type="journal article" date="2018" name="Syst. Appl. Microbiol.">
        <title>Abditibacterium utsteinense sp. nov., the first cultivated member of candidate phylum FBP, isolated from ice-free Antarctic soil samples.</title>
        <authorList>
            <person name="Tahon G."/>
            <person name="Tytgat B."/>
            <person name="Lebbe L."/>
            <person name="Carlier A."/>
            <person name="Willems A."/>
        </authorList>
    </citation>
    <scope>NUCLEOTIDE SEQUENCE [LARGE SCALE GENOMIC DNA]</scope>
    <source>
        <strain evidence="4 5">LMG 29911</strain>
    </source>
</reference>
<feature type="domain" description="Calcineurin-like phosphoesterase" evidence="3">
    <location>
        <begin position="44"/>
        <end position="219"/>
    </location>
</feature>
<dbReference type="GO" id="GO:0009245">
    <property type="term" value="P:lipid A biosynthetic process"/>
    <property type="evidence" value="ECO:0007669"/>
    <property type="project" value="TreeGrafter"/>
</dbReference>
<evidence type="ECO:0000313" key="5">
    <source>
        <dbReference type="Proteomes" id="UP000237684"/>
    </source>
</evidence>
<dbReference type="InParanoid" id="A0A2S8SUL9"/>
<name>A0A2S8SUL9_9BACT</name>
<dbReference type="OrthoDB" id="9780884at2"/>
<dbReference type="InterPro" id="IPR029052">
    <property type="entry name" value="Metallo-depent_PP-like"/>
</dbReference>
<dbReference type="EMBL" id="NIGF01000005">
    <property type="protein sequence ID" value="PQV64490.1"/>
    <property type="molecule type" value="Genomic_DNA"/>
</dbReference>
<keyword evidence="5" id="KW-1185">Reference proteome</keyword>
<dbReference type="GO" id="GO:0016020">
    <property type="term" value="C:membrane"/>
    <property type="evidence" value="ECO:0007669"/>
    <property type="project" value="GOC"/>
</dbReference>
<dbReference type="InterPro" id="IPR051158">
    <property type="entry name" value="Metallophosphoesterase_sf"/>
</dbReference>
<dbReference type="RefSeq" id="WP_105483273.1">
    <property type="nucleotide sequence ID" value="NZ_NIGF01000005.1"/>
</dbReference>
<keyword evidence="1" id="KW-0479">Metal-binding</keyword>
<evidence type="ECO:0000256" key="1">
    <source>
        <dbReference type="ARBA" id="ARBA00022723"/>
    </source>
</evidence>
<dbReference type="SUPFAM" id="SSF56300">
    <property type="entry name" value="Metallo-dependent phosphatases"/>
    <property type="match status" value="1"/>
</dbReference>
<organism evidence="4 5">
    <name type="scientific">Abditibacterium utsteinense</name>
    <dbReference type="NCBI Taxonomy" id="1960156"/>
    <lineage>
        <taxon>Bacteria</taxon>
        <taxon>Pseudomonadati</taxon>
        <taxon>Abditibacteriota</taxon>
        <taxon>Abditibacteriia</taxon>
        <taxon>Abditibacteriales</taxon>
        <taxon>Abditibacteriaceae</taxon>
        <taxon>Abditibacterium</taxon>
    </lineage>
</organism>
<dbReference type="GO" id="GO:0046872">
    <property type="term" value="F:metal ion binding"/>
    <property type="evidence" value="ECO:0007669"/>
    <property type="project" value="UniProtKB-KW"/>
</dbReference>
<evidence type="ECO:0000256" key="2">
    <source>
        <dbReference type="ARBA" id="ARBA00022801"/>
    </source>
</evidence>
<dbReference type="GO" id="GO:0008758">
    <property type="term" value="F:UDP-2,3-diacylglucosamine hydrolase activity"/>
    <property type="evidence" value="ECO:0007669"/>
    <property type="project" value="TreeGrafter"/>
</dbReference>
<dbReference type="InterPro" id="IPR004843">
    <property type="entry name" value="Calcineurin-like_PHP"/>
</dbReference>